<organism evidence="3 4">
    <name type="scientific">Stackebrandtia albiflava</name>
    <dbReference type="NCBI Taxonomy" id="406432"/>
    <lineage>
        <taxon>Bacteria</taxon>
        <taxon>Bacillati</taxon>
        <taxon>Actinomycetota</taxon>
        <taxon>Actinomycetes</taxon>
        <taxon>Glycomycetales</taxon>
        <taxon>Glycomycetaceae</taxon>
        <taxon>Stackebrandtia</taxon>
    </lineage>
</organism>
<evidence type="ECO:0000256" key="2">
    <source>
        <dbReference type="SAM" id="Phobius"/>
    </source>
</evidence>
<accession>A0A562V4I6</accession>
<comment type="caution">
    <text evidence="3">The sequence shown here is derived from an EMBL/GenBank/DDBJ whole genome shotgun (WGS) entry which is preliminary data.</text>
</comment>
<feature type="transmembrane region" description="Helical" evidence="2">
    <location>
        <begin position="92"/>
        <end position="116"/>
    </location>
</feature>
<protein>
    <submittedName>
        <fullName evidence="3">Uncharacterized protein</fullName>
    </submittedName>
</protein>
<feature type="compositionally biased region" description="Gly residues" evidence="1">
    <location>
        <begin position="28"/>
        <end position="39"/>
    </location>
</feature>
<dbReference type="AlphaFoldDB" id="A0A562V4I6"/>
<keyword evidence="2" id="KW-1133">Transmembrane helix</keyword>
<evidence type="ECO:0000313" key="4">
    <source>
        <dbReference type="Proteomes" id="UP000321617"/>
    </source>
</evidence>
<dbReference type="RefSeq" id="WP_147140174.1">
    <property type="nucleotide sequence ID" value="NZ_BAABIJ010000002.1"/>
</dbReference>
<proteinExistence type="predicted"/>
<dbReference type="EMBL" id="VLLL01000006">
    <property type="protein sequence ID" value="TWJ12793.1"/>
    <property type="molecule type" value="Genomic_DNA"/>
</dbReference>
<evidence type="ECO:0000313" key="3">
    <source>
        <dbReference type="EMBL" id="TWJ12793.1"/>
    </source>
</evidence>
<sequence length="164" mass="17433">MTDYNNDPVTGMPSPHQPGYPDQPGYPVGPGGYPAGGHPGYSPGYPGSGAPVVLTIGDIAVTQHEVIVPQGRFPLRGTTWTVQDSSHMQESIPAYAIVLAVIFFFFCLLGLLFLLIKERKYTGMVIVSVAGEGLYHSVQLPPGPGTVHQVTQQVNQARAMAAMA</sequence>
<keyword evidence="4" id="KW-1185">Reference proteome</keyword>
<dbReference type="Proteomes" id="UP000321617">
    <property type="component" value="Unassembled WGS sequence"/>
</dbReference>
<feature type="region of interest" description="Disordered" evidence="1">
    <location>
        <begin position="1"/>
        <end position="40"/>
    </location>
</feature>
<evidence type="ECO:0000256" key="1">
    <source>
        <dbReference type="SAM" id="MobiDB-lite"/>
    </source>
</evidence>
<keyword evidence="2" id="KW-0472">Membrane</keyword>
<keyword evidence="2" id="KW-0812">Transmembrane</keyword>
<feature type="compositionally biased region" description="Low complexity" evidence="1">
    <location>
        <begin position="17"/>
        <end position="26"/>
    </location>
</feature>
<dbReference type="OrthoDB" id="5111891at2"/>
<reference evidence="3 4" key="1">
    <citation type="journal article" date="2013" name="Stand. Genomic Sci.">
        <title>Genomic Encyclopedia of Type Strains, Phase I: The one thousand microbial genomes (KMG-I) project.</title>
        <authorList>
            <person name="Kyrpides N.C."/>
            <person name="Woyke T."/>
            <person name="Eisen J.A."/>
            <person name="Garrity G."/>
            <person name="Lilburn T.G."/>
            <person name="Beck B.J."/>
            <person name="Whitman W.B."/>
            <person name="Hugenholtz P."/>
            <person name="Klenk H.P."/>
        </authorList>
    </citation>
    <scope>NUCLEOTIDE SEQUENCE [LARGE SCALE GENOMIC DNA]</scope>
    <source>
        <strain evidence="3 4">DSM 45044</strain>
    </source>
</reference>
<gene>
    <name evidence="3" type="ORF">LX16_3557</name>
</gene>
<name>A0A562V4I6_9ACTN</name>